<evidence type="ECO:0000256" key="2">
    <source>
        <dbReference type="ARBA" id="ARBA00005985"/>
    </source>
</evidence>
<dbReference type="VEuPathDB" id="CryptoDB:Cvel_18171"/>
<evidence type="ECO:0000256" key="8">
    <source>
        <dbReference type="SAM" id="Phobius"/>
    </source>
</evidence>
<evidence type="ECO:0000256" key="1">
    <source>
        <dbReference type="ARBA" id="ARBA00004141"/>
    </source>
</evidence>
<feature type="transmembrane region" description="Helical" evidence="8">
    <location>
        <begin position="300"/>
        <end position="318"/>
    </location>
</feature>
<dbReference type="AlphaFoldDB" id="A0A0G4FQG2"/>
<dbReference type="PANTHER" id="PTHR43009:SF7">
    <property type="entry name" value="HOMOGENTISATE GERANYLGERANYLTRANSFERASE, CHLOROPLASTIC"/>
    <property type="match status" value="1"/>
</dbReference>
<feature type="transmembrane region" description="Helical" evidence="8">
    <location>
        <begin position="233"/>
        <end position="254"/>
    </location>
</feature>
<proteinExistence type="inferred from homology"/>
<sequence length="502" mass="55588">MTFGKCTTWQVKCLCQLSFLLPHSVPLLPLPIPIPLILVFPLPGRNLFSIPFLHHQQGEDFPVKLSRFDFKNRVLLQIRKVVALQKVAHFMGVEMPTALEDAGRFRHTPQARDIHTEGLRTRPGVNIHREEQDDPPNILTRDSVSSHAWKRSRDLSRHSPLFSEASPAGDQKGGGGDGVEASTISWLPAPLAAVYKFTRPHTIRGTILASVVGVARALVENPECVDLALVPRALFGLLGLLLGNAWIVGVNQIYDVDIDRVNKPYLPVASGELTRTQAWILLTISGVLGPLLVRKFYPGLIFLMYMSGLVIGTSYSVPPFHLKRFPVAAGLIIATVRGFLLNFGVYYAARQALGLPFVWNPSVVFLARFMTVFALVIAITKDLPDVEGDKKYKVDTFATKLGVKKVATIACALLGSNYLSAILEAGWKGVKGSSGGAAGLGRFLFGEQLGRWVPMVGGHFIFLCLLLRNLSDLKENSQESIKLFYRRIWDLFYLEYALYPFV</sequence>
<keyword evidence="5 8" id="KW-1133">Transmembrane helix</keyword>
<feature type="transmembrane region" description="Helical" evidence="8">
    <location>
        <begin position="357"/>
        <end position="379"/>
    </location>
</feature>
<evidence type="ECO:0000256" key="6">
    <source>
        <dbReference type="ARBA" id="ARBA00023136"/>
    </source>
</evidence>
<dbReference type="InterPro" id="IPR044878">
    <property type="entry name" value="UbiA_sf"/>
</dbReference>
<dbReference type="EMBL" id="CDMZ01000540">
    <property type="protein sequence ID" value="CEM16517.1"/>
    <property type="molecule type" value="Genomic_DNA"/>
</dbReference>
<evidence type="ECO:0000313" key="9">
    <source>
        <dbReference type="EMBL" id="CEM16517.1"/>
    </source>
</evidence>
<evidence type="ECO:0000256" key="5">
    <source>
        <dbReference type="ARBA" id="ARBA00022989"/>
    </source>
</evidence>
<dbReference type="PhylomeDB" id="A0A0G4FQG2"/>
<dbReference type="GO" id="GO:0016020">
    <property type="term" value="C:membrane"/>
    <property type="evidence" value="ECO:0007669"/>
    <property type="project" value="UniProtKB-SubCell"/>
</dbReference>
<dbReference type="Pfam" id="PF01040">
    <property type="entry name" value="UbiA"/>
    <property type="match status" value="1"/>
</dbReference>
<evidence type="ECO:0000256" key="3">
    <source>
        <dbReference type="ARBA" id="ARBA00022679"/>
    </source>
</evidence>
<dbReference type="Gene3D" id="1.10.357.140">
    <property type="entry name" value="UbiA prenyltransferase"/>
    <property type="match status" value="1"/>
</dbReference>
<gene>
    <name evidence="9" type="ORF">Cvel_18171</name>
</gene>
<feature type="region of interest" description="Disordered" evidence="7">
    <location>
        <begin position="124"/>
        <end position="145"/>
    </location>
</feature>
<comment type="similarity">
    <text evidence="2">Belongs to the UbiA prenyltransferase family.</text>
</comment>
<evidence type="ECO:0000256" key="7">
    <source>
        <dbReference type="SAM" id="MobiDB-lite"/>
    </source>
</evidence>
<comment type="subcellular location">
    <subcellularLocation>
        <location evidence="1">Membrane</location>
        <topology evidence="1">Multi-pass membrane protein</topology>
    </subcellularLocation>
</comment>
<keyword evidence="4 8" id="KW-0812">Transmembrane</keyword>
<evidence type="ECO:0000256" key="4">
    <source>
        <dbReference type="ARBA" id="ARBA00022692"/>
    </source>
</evidence>
<dbReference type="InterPro" id="IPR044502">
    <property type="entry name" value="AtHST-like"/>
</dbReference>
<protein>
    <recommendedName>
        <fullName evidence="10">Homogentisate phytyltransferase</fullName>
    </recommendedName>
</protein>
<dbReference type="PANTHER" id="PTHR43009">
    <property type="entry name" value="HOMOGENTISATE SOLANESYLTRANSFERASE, CHLOROPLASTIC"/>
    <property type="match status" value="1"/>
</dbReference>
<feature type="transmembrane region" description="Helical" evidence="8">
    <location>
        <begin position="324"/>
        <end position="345"/>
    </location>
</feature>
<name>A0A0G4FQG2_9ALVE</name>
<dbReference type="GO" id="GO:0004659">
    <property type="term" value="F:prenyltransferase activity"/>
    <property type="evidence" value="ECO:0007669"/>
    <property type="project" value="InterPro"/>
</dbReference>
<keyword evidence="3" id="KW-0808">Transferase</keyword>
<feature type="transmembrane region" description="Helical" evidence="8">
    <location>
        <begin position="274"/>
        <end position="293"/>
    </location>
</feature>
<dbReference type="InterPro" id="IPR000537">
    <property type="entry name" value="UbiA_prenyltransferase"/>
</dbReference>
<evidence type="ECO:0008006" key="10">
    <source>
        <dbReference type="Google" id="ProtNLM"/>
    </source>
</evidence>
<dbReference type="NCBIfam" id="NF009525">
    <property type="entry name" value="PRK12887.1"/>
    <property type="match status" value="1"/>
</dbReference>
<accession>A0A0G4FQG2</accession>
<organism evidence="9">
    <name type="scientific">Chromera velia CCMP2878</name>
    <dbReference type="NCBI Taxonomy" id="1169474"/>
    <lineage>
        <taxon>Eukaryota</taxon>
        <taxon>Sar</taxon>
        <taxon>Alveolata</taxon>
        <taxon>Colpodellida</taxon>
        <taxon>Chromeraceae</taxon>
        <taxon>Chromera</taxon>
    </lineage>
</organism>
<keyword evidence="6 8" id="KW-0472">Membrane</keyword>
<reference evidence="9" key="1">
    <citation type="submission" date="2014-11" db="EMBL/GenBank/DDBJ databases">
        <authorList>
            <person name="Otto D Thomas"/>
            <person name="Naeem Raeece"/>
        </authorList>
    </citation>
    <scope>NUCLEOTIDE SEQUENCE</scope>
</reference>
<feature type="region of interest" description="Disordered" evidence="7">
    <location>
        <begin position="160"/>
        <end position="179"/>
    </location>
</feature>
<dbReference type="CDD" id="cd13960">
    <property type="entry name" value="PT_UbiA_HPT1"/>
    <property type="match status" value="1"/>
</dbReference>